<protein>
    <submittedName>
        <fullName evidence="1">Uncharacterized protein</fullName>
    </submittedName>
</protein>
<accession>A0A1I2PVR4</accession>
<keyword evidence="2" id="KW-1185">Reference proteome</keyword>
<sequence length="33" mass="3699">MLIGDYKIFVAFSTDRSANALDNSKITYGQEVM</sequence>
<evidence type="ECO:0000313" key="2">
    <source>
        <dbReference type="Proteomes" id="UP000198623"/>
    </source>
</evidence>
<evidence type="ECO:0000313" key="1">
    <source>
        <dbReference type="EMBL" id="SFG18097.1"/>
    </source>
</evidence>
<reference evidence="2" key="1">
    <citation type="submission" date="2016-10" db="EMBL/GenBank/DDBJ databases">
        <authorList>
            <person name="Varghese N."/>
            <person name="Submissions S."/>
        </authorList>
    </citation>
    <scope>NUCLEOTIDE SEQUENCE [LARGE SCALE GENOMIC DNA]</scope>
    <source>
        <strain evidence="2">CGMCC 1.10971</strain>
    </source>
</reference>
<dbReference type="EMBL" id="FOOU01000004">
    <property type="protein sequence ID" value="SFG18097.1"/>
    <property type="molecule type" value="Genomic_DNA"/>
</dbReference>
<dbReference type="AlphaFoldDB" id="A0A1I2PVR4"/>
<proteinExistence type="predicted"/>
<organism evidence="1 2">
    <name type="scientific">Neptunomonas qingdaonensis</name>
    <dbReference type="NCBI Taxonomy" id="1045558"/>
    <lineage>
        <taxon>Bacteria</taxon>
        <taxon>Pseudomonadati</taxon>
        <taxon>Pseudomonadota</taxon>
        <taxon>Gammaproteobacteria</taxon>
        <taxon>Oceanospirillales</taxon>
        <taxon>Oceanospirillaceae</taxon>
        <taxon>Neptunomonas</taxon>
    </lineage>
</organism>
<gene>
    <name evidence="1" type="ORF">SAMN05216175_1048</name>
</gene>
<dbReference type="Proteomes" id="UP000198623">
    <property type="component" value="Unassembled WGS sequence"/>
</dbReference>
<name>A0A1I2PVR4_9GAMM</name>